<evidence type="ECO:0000259" key="4">
    <source>
        <dbReference type="PROSITE" id="PS50943"/>
    </source>
</evidence>
<geneLocation type="plasmid" evidence="5 6">
    <name>pDSM109990_a</name>
</geneLocation>
<keyword evidence="6" id="KW-1185">Reference proteome</keyword>
<evidence type="ECO:0000256" key="2">
    <source>
        <dbReference type="ARBA" id="ARBA00023125"/>
    </source>
</evidence>
<dbReference type="PANTHER" id="PTHR36511">
    <property type="entry name" value="MERR FAMILY BACTERIAL REGULATORY PROTEIN"/>
    <property type="match status" value="1"/>
</dbReference>
<protein>
    <recommendedName>
        <fullName evidence="4">HTH cro/C1-type domain-containing protein</fullName>
    </recommendedName>
</protein>
<accession>A0ABY3ZPP7</accession>
<evidence type="ECO:0000256" key="3">
    <source>
        <dbReference type="ARBA" id="ARBA00023163"/>
    </source>
</evidence>
<feature type="domain" description="HTH cro/C1-type" evidence="4">
    <location>
        <begin position="116"/>
        <end position="151"/>
    </location>
</feature>
<dbReference type="InterPro" id="IPR010982">
    <property type="entry name" value="Lambda_DNA-bd_dom_sf"/>
</dbReference>
<dbReference type="EMBL" id="CP085145">
    <property type="protein sequence ID" value="UOA16591.1"/>
    <property type="molecule type" value="Genomic_DNA"/>
</dbReference>
<dbReference type="PANTHER" id="PTHR36511:SF4">
    <property type="entry name" value="ANTITOXIN MQSA"/>
    <property type="match status" value="1"/>
</dbReference>
<gene>
    <name evidence="5" type="ORF">DSM109990_03475</name>
</gene>
<evidence type="ECO:0000313" key="6">
    <source>
        <dbReference type="Proteomes" id="UP000831019"/>
    </source>
</evidence>
<dbReference type="PROSITE" id="PS50943">
    <property type="entry name" value="HTH_CROC1"/>
    <property type="match status" value="1"/>
</dbReference>
<dbReference type="RefSeq" id="WP_243263292.1">
    <property type="nucleotide sequence ID" value="NZ_CP085145.1"/>
</dbReference>
<keyword evidence="5" id="KW-0614">Plasmid</keyword>
<evidence type="ECO:0000313" key="5">
    <source>
        <dbReference type="EMBL" id="UOA16591.1"/>
    </source>
</evidence>
<organism evidence="5 6">
    <name type="scientific">Sulfitobacter dubius</name>
    <dbReference type="NCBI Taxonomy" id="218673"/>
    <lineage>
        <taxon>Bacteria</taxon>
        <taxon>Pseudomonadati</taxon>
        <taxon>Pseudomonadota</taxon>
        <taxon>Alphaproteobacteria</taxon>
        <taxon>Rhodobacterales</taxon>
        <taxon>Roseobacteraceae</taxon>
        <taxon>Sulfitobacter</taxon>
    </lineage>
</organism>
<dbReference type="InterPro" id="IPR052359">
    <property type="entry name" value="HTH-type_reg/antitoxin"/>
</dbReference>
<sequence>MKNAELKEVFGRLGPVQVVDRNQSGSKESVVLRPKGDPAEINAIAATQALAQCGLKLLLAKRAVESVIDEGEALLVLPQVASRERLANELAAVGVHPEFIRRSPKLKSKNASKEWVKKVRTSVGLTQKQFSVMFGVDLKTLQKYEQGDSVPAAAVRAYLQTIEANPEKMMRMRIEG</sequence>
<keyword evidence="1" id="KW-0805">Transcription regulation</keyword>
<dbReference type="SUPFAM" id="SSF47413">
    <property type="entry name" value="lambda repressor-like DNA-binding domains"/>
    <property type="match status" value="1"/>
</dbReference>
<keyword evidence="2" id="KW-0238">DNA-binding</keyword>
<dbReference type="Gene3D" id="1.10.260.40">
    <property type="entry name" value="lambda repressor-like DNA-binding domains"/>
    <property type="match status" value="1"/>
</dbReference>
<proteinExistence type="predicted"/>
<dbReference type="Proteomes" id="UP000831019">
    <property type="component" value="Plasmid pDSM109990_a"/>
</dbReference>
<keyword evidence="3" id="KW-0804">Transcription</keyword>
<dbReference type="InterPro" id="IPR032758">
    <property type="entry name" value="MqsA/HigA-2"/>
</dbReference>
<evidence type="ECO:0000256" key="1">
    <source>
        <dbReference type="ARBA" id="ARBA00023015"/>
    </source>
</evidence>
<reference evidence="6" key="1">
    <citation type="journal article" date="2022" name="Microorganisms">
        <title>Beyond the ABCs#Discovery of Three New Plasmid Types in Rhodobacterales (RepQ, RepY, RepW).</title>
        <authorList>
            <person name="Freese H.M."/>
            <person name="Ringel V."/>
            <person name="Overmann J."/>
            <person name="Petersen J."/>
        </authorList>
    </citation>
    <scope>NUCLEOTIDE SEQUENCE [LARGE SCALE GENOMIC DNA]</scope>
    <source>
        <strain evidence="6">DSM 109990</strain>
        <plasmid evidence="6">pDSM109990_a</plasmid>
    </source>
</reference>
<dbReference type="InterPro" id="IPR001387">
    <property type="entry name" value="Cro/C1-type_HTH"/>
</dbReference>
<name>A0ABY3ZPP7_9RHOB</name>
<dbReference type="CDD" id="cd00093">
    <property type="entry name" value="HTH_XRE"/>
    <property type="match status" value="1"/>
</dbReference>
<dbReference type="Pfam" id="PF15731">
    <property type="entry name" value="MqsA_antitoxin"/>
    <property type="match status" value="1"/>
</dbReference>